<dbReference type="Pfam" id="PF00990">
    <property type="entry name" value="GGDEF"/>
    <property type="match status" value="1"/>
</dbReference>
<dbReference type="KEGG" id="tcl:Tchl_0805"/>
<dbReference type="InterPro" id="IPR035965">
    <property type="entry name" value="PAS-like_dom_sf"/>
</dbReference>
<evidence type="ECO:0000313" key="7">
    <source>
        <dbReference type="Proteomes" id="UP000185739"/>
    </source>
</evidence>
<dbReference type="Gene3D" id="3.30.70.270">
    <property type="match status" value="1"/>
</dbReference>
<keyword evidence="5" id="KW-0472">Membrane</keyword>
<accession>A0A1H5Y394</accession>
<dbReference type="CDD" id="cd01949">
    <property type="entry name" value="GGDEF"/>
    <property type="match status" value="1"/>
</dbReference>
<dbReference type="InterPro" id="IPR007895">
    <property type="entry name" value="MASE1"/>
</dbReference>
<dbReference type="SMART" id="SM00267">
    <property type="entry name" value="GGDEF"/>
    <property type="match status" value="1"/>
</dbReference>
<protein>
    <submittedName>
        <fullName evidence="6">Diguanylate cyclase</fullName>
    </submittedName>
</protein>
<dbReference type="PROSITE" id="PS50887">
    <property type="entry name" value="GGDEF"/>
    <property type="match status" value="1"/>
</dbReference>
<reference evidence="6 7" key="1">
    <citation type="submission" date="2016-12" db="EMBL/GenBank/DDBJ databases">
        <title>Complete genome sequence of Thauera chlorobenzoica, a Betaproteobacterium degrading haloaromatics anaerobically to CO2 and halides.</title>
        <authorList>
            <person name="Goris T."/>
            <person name="Mergelsberg M."/>
            <person name="Boll M."/>
        </authorList>
    </citation>
    <scope>NUCLEOTIDE SEQUENCE [LARGE SCALE GENOMIC DNA]</scope>
    <source>
        <strain evidence="6 7">3CB1</strain>
    </source>
</reference>
<dbReference type="PANTHER" id="PTHR44757:SF2">
    <property type="entry name" value="BIOFILM ARCHITECTURE MAINTENANCE PROTEIN MBAA"/>
    <property type="match status" value="1"/>
</dbReference>
<dbReference type="GO" id="GO:0005886">
    <property type="term" value="C:plasma membrane"/>
    <property type="evidence" value="ECO:0007669"/>
    <property type="project" value="UniProtKB-SubCell"/>
</dbReference>
<evidence type="ECO:0000256" key="3">
    <source>
        <dbReference type="ARBA" id="ARBA00022692"/>
    </source>
</evidence>
<organism evidence="6 7">
    <name type="scientific">Thauera chlorobenzoica</name>
    <dbReference type="NCBI Taxonomy" id="96773"/>
    <lineage>
        <taxon>Bacteria</taxon>
        <taxon>Pseudomonadati</taxon>
        <taxon>Pseudomonadota</taxon>
        <taxon>Betaproteobacteria</taxon>
        <taxon>Rhodocyclales</taxon>
        <taxon>Zoogloeaceae</taxon>
        <taxon>Thauera</taxon>
    </lineage>
</organism>
<dbReference type="FunFam" id="3.30.70.270:FF:000001">
    <property type="entry name" value="Diguanylate cyclase domain protein"/>
    <property type="match status" value="1"/>
</dbReference>
<dbReference type="InterPro" id="IPR043128">
    <property type="entry name" value="Rev_trsase/Diguanyl_cyclase"/>
</dbReference>
<dbReference type="PROSITE" id="PS50113">
    <property type="entry name" value="PAC"/>
    <property type="match status" value="1"/>
</dbReference>
<dbReference type="InterPro" id="IPR052155">
    <property type="entry name" value="Biofilm_reg_signaling"/>
</dbReference>
<evidence type="ECO:0000256" key="4">
    <source>
        <dbReference type="ARBA" id="ARBA00022989"/>
    </source>
</evidence>
<proteinExistence type="predicted"/>
<dbReference type="InterPro" id="IPR000014">
    <property type="entry name" value="PAS"/>
</dbReference>
<dbReference type="InterPro" id="IPR000700">
    <property type="entry name" value="PAS-assoc_C"/>
</dbReference>
<evidence type="ECO:0000256" key="2">
    <source>
        <dbReference type="ARBA" id="ARBA00022475"/>
    </source>
</evidence>
<dbReference type="AlphaFoldDB" id="A0A1H5Y394"/>
<dbReference type="RefSeq" id="WP_075147259.1">
    <property type="nucleotide sequence ID" value="NZ_CP018839.1"/>
</dbReference>
<keyword evidence="3" id="KW-0812">Transmembrane</keyword>
<dbReference type="Proteomes" id="UP000185739">
    <property type="component" value="Chromosome"/>
</dbReference>
<evidence type="ECO:0000256" key="5">
    <source>
        <dbReference type="ARBA" id="ARBA00023136"/>
    </source>
</evidence>
<dbReference type="Gene3D" id="3.30.450.20">
    <property type="entry name" value="PAS domain"/>
    <property type="match status" value="1"/>
</dbReference>
<dbReference type="PROSITE" id="PS50112">
    <property type="entry name" value="PAS"/>
    <property type="match status" value="1"/>
</dbReference>
<gene>
    <name evidence="6" type="ORF">Tchl_0805</name>
</gene>
<evidence type="ECO:0000313" key="6">
    <source>
        <dbReference type="EMBL" id="APR03669.1"/>
    </source>
</evidence>
<keyword evidence="7" id="KW-1185">Reference proteome</keyword>
<dbReference type="STRING" id="96773.Tchl_0805"/>
<dbReference type="NCBIfam" id="TIGR00254">
    <property type="entry name" value="GGDEF"/>
    <property type="match status" value="1"/>
</dbReference>
<dbReference type="InterPro" id="IPR029787">
    <property type="entry name" value="Nucleotide_cyclase"/>
</dbReference>
<dbReference type="SMART" id="SM00091">
    <property type="entry name" value="PAS"/>
    <property type="match status" value="1"/>
</dbReference>
<dbReference type="SUPFAM" id="SSF55785">
    <property type="entry name" value="PYP-like sensor domain (PAS domain)"/>
    <property type="match status" value="1"/>
</dbReference>
<dbReference type="InterPro" id="IPR000160">
    <property type="entry name" value="GGDEF_dom"/>
</dbReference>
<keyword evidence="4" id="KW-1133">Transmembrane helix</keyword>
<comment type="subcellular location">
    <subcellularLocation>
        <location evidence="1">Cell membrane</location>
        <topology evidence="1">Multi-pass membrane protein</topology>
    </subcellularLocation>
</comment>
<dbReference type="Pfam" id="PF05231">
    <property type="entry name" value="MASE1"/>
    <property type="match status" value="1"/>
</dbReference>
<sequence>MNPPGPPGTAPAAGIARVPLAAAGVLLAGAYIAVALGAILLSRESGKIAILWYANAMAVVFFQFRPSRDWAVLTGALAVAVMAVNAFTGKDFGLSLVFLLGNGFEVLLGAALLRRFCSPAASLQEVCALLKVLLLGGVVPPFFSALIAAAALSAGGGDDFLAIWLIWFEGSALGMVALLPLGMLLLVRGWRSVSQEVSRPEVVLGLVLVSAVAGWAPQWVEHPYIYVSTSLVLLAAIGHMAGAASAVLLVSIIVGILTAKGAFGPVADTDAFGEALFYLPLILTLVPPVLLAASLERVRRTLRRLAESEEDFRILYNETPAMMQAVDPQGKLVSVSEAWCRRLGYCAEEVIGQRPSEFMTAESRERALEEIWPRLLREGRIDGAELQMRTRSGAPVDVRISAIRQRSLDGGLLRTLAVLTDVTEEKRLAEQMTYLAHHDALTGLPNRMRFEDGIQHACVHGHRHHDRFAVLYMDLDQFKHINDTLGHGVGDELLKAVAQRLNATLRDSDMVSRLGGDEFVMLAKNLCSREDAGAIARKLVKRVAQPVLVGDATINVSISLGIAVFPDDGKTPAALITHADQAMYRAKRNGRNQFCFFSEAAPEGDAPAQA</sequence>
<dbReference type="PANTHER" id="PTHR44757">
    <property type="entry name" value="DIGUANYLATE CYCLASE DGCP"/>
    <property type="match status" value="1"/>
</dbReference>
<dbReference type="GO" id="GO:0003824">
    <property type="term" value="F:catalytic activity"/>
    <property type="evidence" value="ECO:0007669"/>
    <property type="project" value="UniProtKB-ARBA"/>
</dbReference>
<dbReference type="SUPFAM" id="SSF55073">
    <property type="entry name" value="Nucleotide cyclase"/>
    <property type="match status" value="1"/>
</dbReference>
<keyword evidence="2" id="KW-1003">Cell membrane</keyword>
<dbReference type="EMBL" id="CP018839">
    <property type="protein sequence ID" value="APR03669.1"/>
    <property type="molecule type" value="Genomic_DNA"/>
</dbReference>
<evidence type="ECO:0000256" key="1">
    <source>
        <dbReference type="ARBA" id="ARBA00004651"/>
    </source>
</evidence>
<dbReference type="CDD" id="cd00130">
    <property type="entry name" value="PAS"/>
    <property type="match status" value="1"/>
</dbReference>
<name>A0A1H5Y394_9RHOO</name>
<dbReference type="NCBIfam" id="TIGR00229">
    <property type="entry name" value="sensory_box"/>
    <property type="match status" value="1"/>
</dbReference>
<dbReference type="Pfam" id="PF13426">
    <property type="entry name" value="PAS_9"/>
    <property type="match status" value="1"/>
</dbReference>